<name>A0AAV0KYD0_9ROSI</name>
<protein>
    <submittedName>
        <fullName evidence="1">Uncharacterized protein</fullName>
    </submittedName>
</protein>
<comment type="caution">
    <text evidence="1">The sequence shown here is derived from an EMBL/GenBank/DDBJ whole genome shotgun (WGS) entry which is preliminary data.</text>
</comment>
<reference evidence="1" key="1">
    <citation type="submission" date="2022-08" db="EMBL/GenBank/DDBJ databases">
        <authorList>
            <person name="Gutierrez-Valencia J."/>
        </authorList>
    </citation>
    <scope>NUCLEOTIDE SEQUENCE</scope>
</reference>
<organism evidence="1 2">
    <name type="scientific">Linum tenue</name>
    <dbReference type="NCBI Taxonomy" id="586396"/>
    <lineage>
        <taxon>Eukaryota</taxon>
        <taxon>Viridiplantae</taxon>
        <taxon>Streptophyta</taxon>
        <taxon>Embryophyta</taxon>
        <taxon>Tracheophyta</taxon>
        <taxon>Spermatophyta</taxon>
        <taxon>Magnoliopsida</taxon>
        <taxon>eudicotyledons</taxon>
        <taxon>Gunneridae</taxon>
        <taxon>Pentapetalae</taxon>
        <taxon>rosids</taxon>
        <taxon>fabids</taxon>
        <taxon>Malpighiales</taxon>
        <taxon>Linaceae</taxon>
        <taxon>Linum</taxon>
    </lineage>
</organism>
<keyword evidence="2" id="KW-1185">Reference proteome</keyword>
<proteinExistence type="predicted"/>
<accession>A0AAV0KYD0</accession>
<sequence length="40" mass="4753">NTLPSCIHLSSHYRYNILIFYFPIFKSRIIVTCSNLSFNE</sequence>
<feature type="non-terminal residue" evidence="1">
    <location>
        <position position="1"/>
    </location>
</feature>
<evidence type="ECO:0000313" key="1">
    <source>
        <dbReference type="EMBL" id="CAI0427208.1"/>
    </source>
</evidence>
<evidence type="ECO:0000313" key="2">
    <source>
        <dbReference type="Proteomes" id="UP001154282"/>
    </source>
</evidence>
<dbReference type="AlphaFoldDB" id="A0AAV0KYD0"/>
<dbReference type="EMBL" id="CAMGYJ010000005">
    <property type="protein sequence ID" value="CAI0427208.1"/>
    <property type="molecule type" value="Genomic_DNA"/>
</dbReference>
<gene>
    <name evidence="1" type="ORF">LITE_LOCUS21112</name>
</gene>
<dbReference type="Proteomes" id="UP001154282">
    <property type="component" value="Unassembled WGS sequence"/>
</dbReference>